<sequence>MIYRSSNDNRMYLANKNYLGAINDRRPKADLLIVDLMHQEEVDFITLIRTLSAKLDTRGSALIFSTLPNIATLSEQAEHYNYYVHGVMTWKWSNVSIMNGKDRQYILWISKSTMPYCNLMPNEYLSPTMLQYAPLPSVDESCLSRKPALLMEELIDRYSKPQAIVRDLFADYSVFEVCRKLDRSYHGFTKDVQVFKTFELY</sequence>
<keyword evidence="6" id="KW-1185">Reference proteome</keyword>
<organism evidence="5 6">
    <name type="scientific">Oceanobacillus oncorhynchi</name>
    <dbReference type="NCBI Taxonomy" id="545501"/>
    <lineage>
        <taxon>Bacteria</taxon>
        <taxon>Bacillati</taxon>
        <taxon>Bacillota</taxon>
        <taxon>Bacilli</taxon>
        <taxon>Bacillales</taxon>
        <taxon>Bacillaceae</taxon>
        <taxon>Oceanobacillus</taxon>
    </lineage>
</organism>
<dbReference type="Proteomes" id="UP000040453">
    <property type="component" value="Unassembled WGS sequence"/>
</dbReference>
<dbReference type="GO" id="GO:0009307">
    <property type="term" value="P:DNA restriction-modification system"/>
    <property type="evidence" value="ECO:0007669"/>
    <property type="project" value="UniProtKB-KW"/>
</dbReference>
<evidence type="ECO:0000256" key="1">
    <source>
        <dbReference type="ARBA" id="ARBA00022603"/>
    </source>
</evidence>
<evidence type="ECO:0000259" key="4">
    <source>
        <dbReference type="Pfam" id="PF01555"/>
    </source>
</evidence>
<keyword evidence="2" id="KW-0808">Transferase</keyword>
<dbReference type="InterPro" id="IPR002941">
    <property type="entry name" value="DNA_methylase_N4/N6"/>
</dbReference>
<keyword evidence="1" id="KW-0489">Methyltransferase</keyword>
<dbReference type="GO" id="GO:0032259">
    <property type="term" value="P:methylation"/>
    <property type="evidence" value="ECO:0007669"/>
    <property type="project" value="UniProtKB-KW"/>
</dbReference>
<keyword evidence="3" id="KW-0680">Restriction system</keyword>
<feature type="domain" description="DNA methylase N-4/N-6" evidence="4">
    <location>
        <begin position="48"/>
        <end position="194"/>
    </location>
</feature>
<proteinExistence type="predicted"/>
<evidence type="ECO:0000256" key="2">
    <source>
        <dbReference type="ARBA" id="ARBA00022679"/>
    </source>
</evidence>
<dbReference type="Gene3D" id="3.40.50.150">
    <property type="entry name" value="Vaccinia Virus protein VP39"/>
    <property type="match status" value="1"/>
</dbReference>
<reference evidence="5 6" key="1">
    <citation type="submission" date="2014-11" db="EMBL/GenBank/DDBJ databases">
        <authorList>
            <person name="Urmite Genomes Urmite Genomes"/>
        </authorList>
    </citation>
    <scope>NUCLEOTIDE SEQUENCE [LARGE SCALE GENOMIC DNA]</scope>
    <source>
        <strain evidence="5 6">Oc5</strain>
    </source>
</reference>
<dbReference type="SUPFAM" id="SSF53335">
    <property type="entry name" value="S-adenosyl-L-methionine-dependent methyltransferases"/>
    <property type="match status" value="1"/>
</dbReference>
<evidence type="ECO:0000313" key="5">
    <source>
        <dbReference type="EMBL" id="CEI80714.1"/>
    </source>
</evidence>
<dbReference type="Pfam" id="PF01555">
    <property type="entry name" value="N6_N4_Mtase"/>
    <property type="match status" value="1"/>
</dbReference>
<dbReference type="RefSeq" id="WP_042529392.1">
    <property type="nucleotide sequence ID" value="NZ_CDGG01000001.1"/>
</dbReference>
<dbReference type="InterPro" id="IPR029063">
    <property type="entry name" value="SAM-dependent_MTases_sf"/>
</dbReference>
<protein>
    <recommendedName>
        <fullName evidence="4">DNA methylase N-4/N-6 domain-containing protein</fullName>
    </recommendedName>
</protein>
<dbReference type="EMBL" id="CDGG01000001">
    <property type="protein sequence ID" value="CEI80714.1"/>
    <property type="molecule type" value="Genomic_DNA"/>
</dbReference>
<dbReference type="AlphaFoldDB" id="A0A0A1MLL1"/>
<dbReference type="GO" id="GO:0008170">
    <property type="term" value="F:N-methyltransferase activity"/>
    <property type="evidence" value="ECO:0007669"/>
    <property type="project" value="InterPro"/>
</dbReference>
<dbReference type="GO" id="GO:0003677">
    <property type="term" value="F:DNA binding"/>
    <property type="evidence" value="ECO:0007669"/>
    <property type="project" value="InterPro"/>
</dbReference>
<gene>
    <name evidence="5" type="ORF">BN997_00523</name>
</gene>
<evidence type="ECO:0000313" key="6">
    <source>
        <dbReference type="Proteomes" id="UP000040453"/>
    </source>
</evidence>
<evidence type="ECO:0000256" key="3">
    <source>
        <dbReference type="ARBA" id="ARBA00022747"/>
    </source>
</evidence>
<name>A0A0A1MLL1_9BACI</name>
<accession>A0A0A1MLL1</accession>
<dbReference type="OrthoDB" id="9800801at2"/>